<dbReference type="GO" id="GO:0033539">
    <property type="term" value="P:fatty acid beta-oxidation using acyl-CoA dehydrogenase"/>
    <property type="evidence" value="ECO:0007669"/>
    <property type="project" value="TreeGrafter"/>
</dbReference>
<dbReference type="Pfam" id="PF02770">
    <property type="entry name" value="Acyl-CoA_dh_M"/>
    <property type="match status" value="1"/>
</dbReference>
<dbReference type="PROSITE" id="PS00072">
    <property type="entry name" value="ACYL_COA_DH_1"/>
    <property type="match status" value="1"/>
</dbReference>
<dbReference type="AlphaFoldDB" id="D8JCV8"/>
<dbReference type="InterPro" id="IPR006089">
    <property type="entry name" value="Acyl-CoA_DH_CS"/>
</dbReference>
<dbReference type="InterPro" id="IPR036250">
    <property type="entry name" value="AcylCo_DH-like_C"/>
</dbReference>
<reference evidence="11 13" key="1">
    <citation type="journal article" date="2010" name="J. Bacteriol.">
        <title>Complete genome sequence of Halalkalicoccus jeotgali B3(T), an extremely halophilic archaeon.</title>
        <authorList>
            <person name="Roh S.W."/>
            <person name="Nam Y.D."/>
            <person name="Nam S.H."/>
            <person name="Choi S.H."/>
            <person name="Park H.S."/>
            <person name="Bae J.W."/>
        </authorList>
    </citation>
    <scope>NUCLEOTIDE SEQUENCE [LARGE SCALE GENOMIC DNA]</scope>
    <source>
        <strain evidence="11">B3</strain>
        <strain evidence="13">DSM 18796 / CECT 7217 / JCM 14584 / KCTC 4019 / B3</strain>
        <plasmid evidence="13">2</plasmid>
    </source>
</reference>
<accession>D8JCV8</accession>
<dbReference type="Gene3D" id="1.10.540.10">
    <property type="entry name" value="Acyl-CoA dehydrogenase/oxidase, N-terminal domain"/>
    <property type="match status" value="1"/>
</dbReference>
<dbReference type="PATRIC" id="fig|795797.18.peg.3427"/>
<protein>
    <recommendedName>
        <fullName evidence="3">Medium-chain specific acyl-CoA dehydrogenase, mitochondrial</fullName>
    </recommendedName>
</protein>
<feature type="domain" description="Acyl-CoA dehydrogenase/oxidase C-terminal" evidence="8">
    <location>
        <begin position="253"/>
        <end position="401"/>
    </location>
</feature>
<dbReference type="InterPro" id="IPR013786">
    <property type="entry name" value="AcylCoA_DH/ox_N"/>
</dbReference>
<dbReference type="Pfam" id="PF02771">
    <property type="entry name" value="Acyl-CoA_dh_N"/>
    <property type="match status" value="1"/>
</dbReference>
<evidence type="ECO:0000256" key="6">
    <source>
        <dbReference type="ARBA" id="ARBA00023002"/>
    </source>
</evidence>
<dbReference type="InterPro" id="IPR006091">
    <property type="entry name" value="Acyl-CoA_Oxase/DH_mid-dom"/>
</dbReference>
<proteinExistence type="inferred from homology"/>
<dbReference type="EMBL" id="CP002064">
    <property type="protein sequence ID" value="ADJ16853.1"/>
    <property type="molecule type" value="Genomic_DNA"/>
</dbReference>
<evidence type="ECO:0000256" key="1">
    <source>
        <dbReference type="ARBA" id="ARBA00001974"/>
    </source>
</evidence>
<dbReference type="FunFam" id="2.40.110.10:FF:000002">
    <property type="entry name" value="Acyl-CoA dehydrogenase fadE12"/>
    <property type="match status" value="1"/>
</dbReference>
<dbReference type="PANTHER" id="PTHR48083:SF2">
    <property type="entry name" value="MEDIUM-CHAIN SPECIFIC ACYL-COA DEHYDROGENASE, MITOCHONDRIAL"/>
    <property type="match status" value="1"/>
</dbReference>
<dbReference type="InterPro" id="IPR009075">
    <property type="entry name" value="AcylCo_DH/oxidase_C"/>
</dbReference>
<dbReference type="KEGG" id="hje:HacjB3_17553"/>
<dbReference type="Gene3D" id="2.40.110.10">
    <property type="entry name" value="Butyryl-CoA Dehydrogenase, subunit A, domain 2"/>
    <property type="match status" value="1"/>
</dbReference>
<dbReference type="InterPro" id="IPR009100">
    <property type="entry name" value="AcylCoA_DH/oxidase_NM_dom_sf"/>
</dbReference>
<keyword evidence="6 7" id="KW-0560">Oxidoreductase</keyword>
<evidence type="ECO:0000256" key="5">
    <source>
        <dbReference type="ARBA" id="ARBA00022827"/>
    </source>
</evidence>
<dbReference type="Gene3D" id="1.20.140.10">
    <property type="entry name" value="Butyryl-CoA Dehydrogenase, subunit A, domain 3"/>
    <property type="match status" value="1"/>
</dbReference>
<evidence type="ECO:0000313" key="14">
    <source>
        <dbReference type="Proteomes" id="UP000011645"/>
    </source>
</evidence>
<evidence type="ECO:0000259" key="9">
    <source>
        <dbReference type="Pfam" id="PF02770"/>
    </source>
</evidence>
<evidence type="ECO:0000256" key="4">
    <source>
        <dbReference type="ARBA" id="ARBA00022630"/>
    </source>
</evidence>
<dbReference type="SUPFAM" id="SSF56645">
    <property type="entry name" value="Acyl-CoA dehydrogenase NM domain-like"/>
    <property type="match status" value="1"/>
</dbReference>
<geneLocation type="plasmid" evidence="11 13">
    <name>2</name>
</geneLocation>
<evidence type="ECO:0000313" key="13">
    <source>
        <dbReference type="Proteomes" id="UP000000390"/>
    </source>
</evidence>
<dbReference type="OrthoDB" id="275197at2157"/>
<evidence type="ECO:0000259" key="8">
    <source>
        <dbReference type="Pfam" id="PF00441"/>
    </source>
</evidence>
<dbReference type="Proteomes" id="UP000011645">
    <property type="component" value="Unassembled WGS sequence"/>
</dbReference>
<dbReference type="CDD" id="cd00567">
    <property type="entry name" value="ACAD"/>
    <property type="match status" value="1"/>
</dbReference>
<dbReference type="InterPro" id="IPR046373">
    <property type="entry name" value="Acyl-CoA_Oxase/DH_mid-dom_sf"/>
</dbReference>
<evidence type="ECO:0000313" key="11">
    <source>
        <dbReference type="EMBL" id="ADJ16853.1"/>
    </source>
</evidence>
<dbReference type="HOGENOM" id="CLU_018204_3_5_2"/>
<dbReference type="GO" id="GO:0003995">
    <property type="term" value="F:acyl-CoA dehydrogenase activity"/>
    <property type="evidence" value="ECO:0007669"/>
    <property type="project" value="InterPro"/>
</dbReference>
<feature type="domain" description="Acyl-CoA oxidase/dehydrogenase middle" evidence="9">
    <location>
        <begin position="145"/>
        <end position="224"/>
    </location>
</feature>
<dbReference type="Proteomes" id="UP000000390">
    <property type="component" value="Plasmid 2"/>
</dbReference>
<dbReference type="InterPro" id="IPR050741">
    <property type="entry name" value="Acyl-CoA_dehydrogenase"/>
</dbReference>
<evidence type="ECO:0000313" key="12">
    <source>
        <dbReference type="EMBL" id="ELY38711.1"/>
    </source>
</evidence>
<dbReference type="PROSITE" id="PS00073">
    <property type="entry name" value="ACYL_COA_DH_2"/>
    <property type="match status" value="1"/>
</dbReference>
<sequence length="413" mass="46325">MLRQEVRRFVDEEFRPILNDLPDEIERYHNLDPKNPELTDNVRPHPIKIPEEDQQRLRKKAKKAGFWAMGVPEEYGGGGLNLVERCVVLEELSKHRMGLYQAGLGVIELGPGLTVGEPAAYLDNADDYQIKEFFQPCIDGERQSCFGLTEPAAGSDPRGMETRAEKDGDEWVINGTKHYISWAGDSDFIILFARTKPKGDDINDHGITTFLVPSDSDGISMRSIPVIRPEYPFEVTLNDVRVPDENVLGEVDGGLGIAKQCLGESRVLYAANSLGPIDQSIRMGIEWANNRVVGDEKLADKQAIQWKIAKSAVDYQAAKYSVYHAAQRFDDGEDIRHASSITKYQTTETLWTVLDRMVQIHGGAGVDGDLPLERWLRESRVRRIGEGPSEIQLKTIARNLLKGYEDPDPLPLN</sequence>
<dbReference type="eggNOG" id="arCOG01707">
    <property type="taxonomic scope" value="Archaea"/>
</dbReference>
<dbReference type="SUPFAM" id="SSF47203">
    <property type="entry name" value="Acyl-CoA dehydrogenase C-terminal domain-like"/>
    <property type="match status" value="1"/>
</dbReference>
<evidence type="ECO:0000256" key="7">
    <source>
        <dbReference type="RuleBase" id="RU362125"/>
    </source>
</evidence>
<keyword evidence="11" id="KW-0614">Plasmid</keyword>
<keyword evidence="4 7" id="KW-0285">Flavoprotein</keyword>
<comment type="similarity">
    <text evidence="2 7">Belongs to the acyl-CoA dehydrogenase family.</text>
</comment>
<keyword evidence="5 7" id="KW-0274">FAD</keyword>
<gene>
    <name evidence="11" type="ordered locus">HacjB3_17553</name>
    <name evidence="12" type="ORF">C497_07214</name>
</gene>
<dbReference type="PANTHER" id="PTHR48083">
    <property type="entry name" value="MEDIUM-CHAIN SPECIFIC ACYL-COA DEHYDROGENASE, MITOCHONDRIAL-RELATED"/>
    <property type="match status" value="1"/>
</dbReference>
<dbReference type="EMBL" id="AOHV01000020">
    <property type="protein sequence ID" value="ELY38711.1"/>
    <property type="molecule type" value="Genomic_DNA"/>
</dbReference>
<dbReference type="InterPro" id="IPR037069">
    <property type="entry name" value="AcylCoA_DH/ox_N_sf"/>
</dbReference>
<reference evidence="12 14" key="2">
    <citation type="journal article" date="2014" name="PLoS Genet.">
        <title>Phylogenetically driven sequencing of extremely halophilic archaea reveals strategies for static and dynamic osmo-response.</title>
        <authorList>
            <person name="Becker E.A."/>
            <person name="Seitzer P.M."/>
            <person name="Tritt A."/>
            <person name="Larsen D."/>
            <person name="Krusor M."/>
            <person name="Yao A.I."/>
            <person name="Wu D."/>
            <person name="Madern D."/>
            <person name="Eisen J.A."/>
            <person name="Darling A.E."/>
            <person name="Facciotti M.T."/>
        </authorList>
    </citation>
    <scope>NUCLEOTIDE SEQUENCE [LARGE SCALE GENOMIC DNA]</scope>
    <source>
        <strain evidence="12">B3</strain>
        <strain evidence="14">DSM 18796 / CECT 7217 / JCM 14584 / KCTC 4019 / B3</strain>
    </source>
</reference>
<feature type="domain" description="Acyl-CoA dehydrogenase/oxidase N-terminal" evidence="10">
    <location>
        <begin position="40"/>
        <end position="99"/>
    </location>
</feature>
<dbReference type="Pfam" id="PF00441">
    <property type="entry name" value="Acyl-CoA_dh_1"/>
    <property type="match status" value="1"/>
</dbReference>
<comment type="cofactor">
    <cofactor evidence="1 7">
        <name>FAD</name>
        <dbReference type="ChEBI" id="CHEBI:57692"/>
    </cofactor>
</comment>
<name>D8JCV8_HALJB</name>
<dbReference type="GO" id="GO:0005737">
    <property type="term" value="C:cytoplasm"/>
    <property type="evidence" value="ECO:0007669"/>
    <property type="project" value="TreeGrafter"/>
</dbReference>
<evidence type="ECO:0000256" key="2">
    <source>
        <dbReference type="ARBA" id="ARBA00009347"/>
    </source>
</evidence>
<keyword evidence="14" id="KW-1185">Reference proteome</keyword>
<dbReference type="GO" id="GO:0050660">
    <property type="term" value="F:flavin adenine dinucleotide binding"/>
    <property type="evidence" value="ECO:0007669"/>
    <property type="project" value="InterPro"/>
</dbReference>
<organism evidence="11 13">
    <name type="scientific">Halalkalicoccus jeotgali (strain DSM 18796 / CECT 7217 / JCM 14584 / KCTC 4019 / B3)</name>
    <dbReference type="NCBI Taxonomy" id="795797"/>
    <lineage>
        <taxon>Archaea</taxon>
        <taxon>Methanobacteriati</taxon>
        <taxon>Methanobacteriota</taxon>
        <taxon>Stenosarchaea group</taxon>
        <taxon>Halobacteria</taxon>
        <taxon>Halobacteriales</taxon>
        <taxon>Halococcaceae</taxon>
        <taxon>Halalkalicoccus</taxon>
    </lineage>
</organism>
<evidence type="ECO:0000256" key="3">
    <source>
        <dbReference type="ARBA" id="ARBA00019125"/>
    </source>
</evidence>
<evidence type="ECO:0000259" key="10">
    <source>
        <dbReference type="Pfam" id="PF02771"/>
    </source>
</evidence>